<evidence type="ECO:0000313" key="13">
    <source>
        <dbReference type="Proteomes" id="UP000663873"/>
    </source>
</evidence>
<dbReference type="InterPro" id="IPR000276">
    <property type="entry name" value="GPCR_Rhodpsn"/>
</dbReference>
<reference evidence="9" key="1">
    <citation type="submission" date="2021-02" db="EMBL/GenBank/DDBJ databases">
        <authorList>
            <person name="Nowell W R."/>
        </authorList>
    </citation>
    <scope>NUCLEOTIDE SEQUENCE</scope>
</reference>
<dbReference type="Proteomes" id="UP000663838">
    <property type="component" value="Unassembled WGS sequence"/>
</dbReference>
<evidence type="ECO:0000256" key="5">
    <source>
        <dbReference type="SAM" id="Phobius"/>
    </source>
</evidence>
<sequence>MAFEFNQTSSTIETNRATSGGHDIQWYPFAPGQCPPTYSIILQGFCAPLIIIISTVLNSLIGVVLLQKHLRSPTNILLLAIALYDTLTGLFPFPSYIFLFTFRQCNDYMPYNYGWFHRICYDVLPFIFHTCSIWATVVLAIQRYVYVCYSEKAKKWCTVPMALKAIACVNILAVIVAIPMFIEGTFQVKSVQSLTDPSKIFNACTVIDYSEDPNYRTLFSIYSLLRALLINVGPCTILVILNAILVARMKEAKKNREKLIRRRSYESKTQEQSNVTLMLVIVVTMFLIVEIPMALYLITSGILRAVKSNFLRDFLDIAVQILNFAVLLSYPINFFIYCRMSRAFRDAFTKLICPSFLRIRQERLQSVATPLITKKGGTMTTVDQLELNRTSVKLNTLHVETAPSSSVICNSTSNKTLWHSAAIANIGAIYCMQEVNNKVVDACRNIDLNGDGFDDILITSGIPNGKAYAELINLKGNGFCVKRQIFAYNLINDIPPC</sequence>
<dbReference type="SUPFAM" id="SSF81321">
    <property type="entry name" value="Family A G protein-coupled receptor-like"/>
    <property type="match status" value="1"/>
</dbReference>
<dbReference type="GO" id="GO:0008528">
    <property type="term" value="F:G protein-coupled peptide receptor activity"/>
    <property type="evidence" value="ECO:0007669"/>
    <property type="project" value="InterPro"/>
</dbReference>
<feature type="transmembrane region" description="Helical" evidence="5">
    <location>
        <begin position="123"/>
        <end position="141"/>
    </location>
</feature>
<dbReference type="PRINTS" id="PR00237">
    <property type="entry name" value="GPCRRHODOPSN"/>
</dbReference>
<evidence type="ECO:0000259" key="6">
    <source>
        <dbReference type="PROSITE" id="PS50262"/>
    </source>
</evidence>
<dbReference type="SMART" id="SM01381">
    <property type="entry name" value="7TM_GPCR_Srsx"/>
    <property type="match status" value="1"/>
</dbReference>
<dbReference type="Proteomes" id="UP000663862">
    <property type="component" value="Unassembled WGS sequence"/>
</dbReference>
<dbReference type="EMBL" id="CAJOBP010000557">
    <property type="protein sequence ID" value="CAF4193478.1"/>
    <property type="molecule type" value="Genomic_DNA"/>
</dbReference>
<evidence type="ECO:0000313" key="12">
    <source>
        <dbReference type="Proteomes" id="UP000663848"/>
    </source>
</evidence>
<dbReference type="PROSITE" id="PS50262">
    <property type="entry name" value="G_PROTEIN_RECEP_F1_2"/>
    <property type="match status" value="1"/>
</dbReference>
<dbReference type="Proteomes" id="UP000663873">
    <property type="component" value="Unassembled WGS sequence"/>
</dbReference>
<keyword evidence="2 5" id="KW-0812">Transmembrane</keyword>
<evidence type="ECO:0000313" key="7">
    <source>
        <dbReference type="EMBL" id="CAF4193478.1"/>
    </source>
</evidence>
<dbReference type="EMBL" id="CAJOBQ010001307">
    <property type="protein sequence ID" value="CAF4475781.1"/>
    <property type="molecule type" value="Genomic_DNA"/>
</dbReference>
<dbReference type="Gene3D" id="1.20.1070.10">
    <property type="entry name" value="Rhodopsin 7-helix transmembrane proteins"/>
    <property type="match status" value="1"/>
</dbReference>
<dbReference type="Pfam" id="PF10324">
    <property type="entry name" value="7TM_GPCR_Srw"/>
    <property type="match status" value="1"/>
</dbReference>
<evidence type="ECO:0000256" key="2">
    <source>
        <dbReference type="ARBA" id="ARBA00022692"/>
    </source>
</evidence>
<keyword evidence="3 5" id="KW-1133">Transmembrane helix</keyword>
<dbReference type="EMBL" id="CAJOBO010000512">
    <property type="protein sequence ID" value="CAF4238140.1"/>
    <property type="molecule type" value="Genomic_DNA"/>
</dbReference>
<feature type="domain" description="G-protein coupled receptors family 1 profile" evidence="6">
    <location>
        <begin position="57"/>
        <end position="337"/>
    </location>
</feature>
<evidence type="ECO:0000313" key="9">
    <source>
        <dbReference type="EMBL" id="CAF4464883.1"/>
    </source>
</evidence>
<feature type="transmembrane region" description="Helical" evidence="5">
    <location>
        <begin position="162"/>
        <end position="182"/>
    </location>
</feature>
<feature type="transmembrane region" description="Helical" evidence="5">
    <location>
        <begin position="77"/>
        <end position="103"/>
    </location>
</feature>
<dbReference type="CDD" id="cd14978">
    <property type="entry name" value="7tmA_FMRFamide_R-like"/>
    <property type="match status" value="1"/>
</dbReference>
<dbReference type="InterPro" id="IPR053071">
    <property type="entry name" value="GPCR1-related_rcpt"/>
</dbReference>
<dbReference type="InterPro" id="IPR017452">
    <property type="entry name" value="GPCR_Rhodpsn_7TM"/>
</dbReference>
<comment type="subcellular location">
    <subcellularLocation>
        <location evidence="1">Membrane</location>
    </subcellularLocation>
</comment>
<dbReference type="PANTHER" id="PTHR47023:SF1">
    <property type="entry name" value="SEX PEPTIDE RECEPTOR"/>
    <property type="match status" value="1"/>
</dbReference>
<protein>
    <recommendedName>
        <fullName evidence="6">G-protein coupled receptors family 1 profile domain-containing protein</fullName>
    </recommendedName>
</protein>
<dbReference type="InterPro" id="IPR019427">
    <property type="entry name" value="7TM_GPCR_serpentine_rcpt_Srw"/>
</dbReference>
<dbReference type="PANTHER" id="PTHR47023">
    <property type="entry name" value="SEX PEPTIDE RECEPTOR"/>
    <property type="match status" value="1"/>
</dbReference>
<feature type="transmembrane region" description="Helical" evidence="5">
    <location>
        <begin position="224"/>
        <end position="247"/>
    </location>
</feature>
<gene>
    <name evidence="8" type="ORF">HFQ381_LOCUS9666</name>
    <name evidence="9" type="ORF">QYT958_LOCUS1731</name>
    <name evidence="11" type="ORF">TOA249_LOCUS17512</name>
    <name evidence="10" type="ORF">TSG867_LOCUS19035</name>
    <name evidence="7" type="ORF">UJA718_LOCUS6084</name>
</gene>
<evidence type="ECO:0000256" key="3">
    <source>
        <dbReference type="ARBA" id="ARBA00022989"/>
    </source>
</evidence>
<proteinExistence type="predicted"/>
<evidence type="ECO:0000256" key="1">
    <source>
        <dbReference type="ARBA" id="ARBA00004370"/>
    </source>
</evidence>
<evidence type="ECO:0000313" key="10">
    <source>
        <dbReference type="EMBL" id="CAF4475781.1"/>
    </source>
</evidence>
<name>A0A820T1K1_9BILA</name>
<comment type="caution">
    <text evidence="9">The sequence shown here is derived from an EMBL/GenBank/DDBJ whole genome shotgun (WGS) entry which is preliminary data.</text>
</comment>
<evidence type="ECO:0000256" key="4">
    <source>
        <dbReference type="ARBA" id="ARBA00023136"/>
    </source>
</evidence>
<feature type="transmembrane region" description="Helical" evidence="5">
    <location>
        <begin position="40"/>
        <end position="65"/>
    </location>
</feature>
<keyword evidence="4 5" id="KW-0472">Membrane</keyword>
<accession>A0A820T1K1</accession>
<keyword evidence="13" id="KW-1185">Reference proteome</keyword>
<dbReference type="Proteomes" id="UP000663848">
    <property type="component" value="Unassembled WGS sequence"/>
</dbReference>
<dbReference type="AlphaFoldDB" id="A0A820T1K1"/>
<organism evidence="9 12">
    <name type="scientific">Rotaria socialis</name>
    <dbReference type="NCBI Taxonomy" id="392032"/>
    <lineage>
        <taxon>Eukaryota</taxon>
        <taxon>Metazoa</taxon>
        <taxon>Spiralia</taxon>
        <taxon>Gnathifera</taxon>
        <taxon>Rotifera</taxon>
        <taxon>Eurotatoria</taxon>
        <taxon>Bdelloidea</taxon>
        <taxon>Philodinida</taxon>
        <taxon>Philodinidae</taxon>
        <taxon>Rotaria</taxon>
    </lineage>
</organism>
<dbReference type="GO" id="GO:0016020">
    <property type="term" value="C:membrane"/>
    <property type="evidence" value="ECO:0007669"/>
    <property type="project" value="UniProtKB-SubCell"/>
</dbReference>
<evidence type="ECO:0000313" key="11">
    <source>
        <dbReference type="EMBL" id="CAF4708614.1"/>
    </source>
</evidence>
<feature type="transmembrane region" description="Helical" evidence="5">
    <location>
        <begin position="275"/>
        <end position="297"/>
    </location>
</feature>
<dbReference type="EMBL" id="CAJOBS010001252">
    <property type="protein sequence ID" value="CAF4708614.1"/>
    <property type="molecule type" value="Genomic_DNA"/>
</dbReference>
<evidence type="ECO:0000313" key="8">
    <source>
        <dbReference type="EMBL" id="CAF4238140.1"/>
    </source>
</evidence>
<feature type="transmembrane region" description="Helical" evidence="5">
    <location>
        <begin position="317"/>
        <end position="338"/>
    </location>
</feature>
<dbReference type="EMBL" id="CAJOBR010000103">
    <property type="protein sequence ID" value="CAF4464883.1"/>
    <property type="molecule type" value="Genomic_DNA"/>
</dbReference>
<dbReference type="Proteomes" id="UP000663851">
    <property type="component" value="Unassembled WGS sequence"/>
</dbReference>